<dbReference type="KEGG" id="schv:BRCON_1168"/>
<gene>
    <name evidence="1" type="ORF">BRCON_1168</name>
</gene>
<proteinExistence type="predicted"/>
<evidence type="ECO:0000313" key="1">
    <source>
        <dbReference type="EMBL" id="AXA35945.1"/>
    </source>
</evidence>
<sequence length="38" mass="4086">MPQRVFLGDSLTVHVCSGAGPKVENVKNSVIEENLSMV</sequence>
<protein>
    <submittedName>
        <fullName evidence="1">Uncharacterized protein</fullName>
    </submittedName>
</protein>
<dbReference type="Proteomes" id="UP000262583">
    <property type="component" value="Chromosome"/>
</dbReference>
<name>A0A2Z4Y677_SUMC1</name>
<dbReference type="EMBL" id="CP030759">
    <property type="protein sequence ID" value="AXA35945.1"/>
    <property type="molecule type" value="Genomic_DNA"/>
</dbReference>
<reference evidence="1 2" key="1">
    <citation type="submission" date="2018-05" db="EMBL/GenBank/DDBJ databases">
        <title>A metagenomic window into the 2 km-deep terrestrial subsurface aquifer revealed taxonomically and functionally diverse microbial community comprising novel uncultured bacterial lineages.</title>
        <authorList>
            <person name="Kadnikov V.V."/>
            <person name="Mardanov A.V."/>
            <person name="Beletsky A.V."/>
            <person name="Banks D."/>
            <person name="Pimenov N.V."/>
            <person name="Frank Y.A."/>
            <person name="Karnachuk O.V."/>
            <person name="Ravin N.V."/>
        </authorList>
    </citation>
    <scope>NUCLEOTIDE SEQUENCE [LARGE SCALE GENOMIC DNA]</scope>
    <source>
        <strain evidence="1">BY</strain>
    </source>
</reference>
<dbReference type="AlphaFoldDB" id="A0A2Z4Y677"/>
<organism evidence="1 2">
    <name type="scientific">Sumerlaea chitinivorans</name>
    <dbReference type="NCBI Taxonomy" id="2250252"/>
    <lineage>
        <taxon>Bacteria</taxon>
        <taxon>Candidatus Sumerlaeota</taxon>
        <taxon>Candidatus Sumerlaeia</taxon>
        <taxon>Candidatus Sumerlaeales</taxon>
        <taxon>Candidatus Sumerlaeaceae</taxon>
        <taxon>Candidatus Sumerlaea</taxon>
    </lineage>
</organism>
<accession>A0A2Z4Y677</accession>
<evidence type="ECO:0000313" key="2">
    <source>
        <dbReference type="Proteomes" id="UP000262583"/>
    </source>
</evidence>